<sequence>MSIGVHNVGQGTIQFLRHDEEYTVNFPSGYGRSIFTVPWIELGGTVDIKCEKTGYSCTIQFHTKVHLHSAFTSTGCTQPHE</sequence>
<dbReference type="PANTHER" id="PTHR10972">
    <property type="entry name" value="OXYSTEROL-BINDING PROTEIN-RELATED"/>
    <property type="match status" value="1"/>
</dbReference>
<dbReference type="InterPro" id="IPR037239">
    <property type="entry name" value="OSBP_sf"/>
</dbReference>
<gene>
    <name evidence="1" type="ORF">V5799_018920</name>
</gene>
<proteinExistence type="predicted"/>
<dbReference type="Proteomes" id="UP001321473">
    <property type="component" value="Unassembled WGS sequence"/>
</dbReference>
<dbReference type="AlphaFoldDB" id="A0AAQ4EYC3"/>
<dbReference type="GO" id="GO:0005829">
    <property type="term" value="C:cytosol"/>
    <property type="evidence" value="ECO:0007669"/>
    <property type="project" value="TreeGrafter"/>
</dbReference>
<keyword evidence="2" id="KW-1185">Reference proteome</keyword>
<organism evidence="1 2">
    <name type="scientific">Amblyomma americanum</name>
    <name type="common">Lone star tick</name>
    <dbReference type="NCBI Taxonomy" id="6943"/>
    <lineage>
        <taxon>Eukaryota</taxon>
        <taxon>Metazoa</taxon>
        <taxon>Ecdysozoa</taxon>
        <taxon>Arthropoda</taxon>
        <taxon>Chelicerata</taxon>
        <taxon>Arachnida</taxon>
        <taxon>Acari</taxon>
        <taxon>Parasitiformes</taxon>
        <taxon>Ixodida</taxon>
        <taxon>Ixodoidea</taxon>
        <taxon>Ixodidae</taxon>
        <taxon>Amblyomminae</taxon>
        <taxon>Amblyomma</taxon>
    </lineage>
</organism>
<evidence type="ECO:0000313" key="2">
    <source>
        <dbReference type="Proteomes" id="UP001321473"/>
    </source>
</evidence>
<dbReference type="GO" id="GO:0005794">
    <property type="term" value="C:Golgi apparatus"/>
    <property type="evidence" value="ECO:0007669"/>
    <property type="project" value="TreeGrafter"/>
</dbReference>
<reference evidence="1 2" key="1">
    <citation type="journal article" date="2023" name="Arcadia Sci">
        <title>De novo assembly of a long-read Amblyomma americanum tick genome.</title>
        <authorList>
            <person name="Chou S."/>
            <person name="Poskanzer K.E."/>
            <person name="Rollins M."/>
            <person name="Thuy-Boun P.S."/>
        </authorList>
    </citation>
    <scope>NUCLEOTIDE SEQUENCE [LARGE SCALE GENOMIC DNA]</scope>
    <source>
        <strain evidence="1">F_SG_1</strain>
        <tissue evidence="1">Salivary glands</tissue>
    </source>
</reference>
<comment type="caution">
    <text evidence="1">The sequence shown here is derived from an EMBL/GenBank/DDBJ whole genome shotgun (WGS) entry which is preliminary data.</text>
</comment>
<dbReference type="InterPro" id="IPR000648">
    <property type="entry name" value="Oxysterol-bd"/>
</dbReference>
<dbReference type="Gene3D" id="2.40.160.120">
    <property type="match status" value="1"/>
</dbReference>
<dbReference type="PANTHER" id="PTHR10972:SF200">
    <property type="entry name" value="OXYSTEROL-BINDING PROTEIN-RELATED PROTEIN 9"/>
    <property type="match status" value="1"/>
</dbReference>
<dbReference type="Pfam" id="PF01237">
    <property type="entry name" value="Oxysterol_BP"/>
    <property type="match status" value="1"/>
</dbReference>
<dbReference type="EMBL" id="JARKHS020009475">
    <property type="protein sequence ID" value="KAK8779739.1"/>
    <property type="molecule type" value="Genomic_DNA"/>
</dbReference>
<dbReference type="GO" id="GO:0032934">
    <property type="term" value="F:sterol binding"/>
    <property type="evidence" value="ECO:0007669"/>
    <property type="project" value="TreeGrafter"/>
</dbReference>
<accession>A0AAQ4EYC3</accession>
<name>A0AAQ4EYC3_AMBAM</name>
<protein>
    <submittedName>
        <fullName evidence="1">Uncharacterized protein</fullName>
    </submittedName>
</protein>
<dbReference type="SUPFAM" id="SSF144000">
    <property type="entry name" value="Oxysterol-binding protein-like"/>
    <property type="match status" value="1"/>
</dbReference>
<dbReference type="GO" id="GO:0016020">
    <property type="term" value="C:membrane"/>
    <property type="evidence" value="ECO:0007669"/>
    <property type="project" value="TreeGrafter"/>
</dbReference>
<evidence type="ECO:0000313" key="1">
    <source>
        <dbReference type="EMBL" id="KAK8779739.1"/>
    </source>
</evidence>